<dbReference type="InterPro" id="IPR048950">
    <property type="entry name" value="Ppx_GppA_C"/>
</dbReference>
<dbReference type="Proteomes" id="UP001139263">
    <property type="component" value="Unassembled WGS sequence"/>
</dbReference>
<dbReference type="CDD" id="cd00077">
    <property type="entry name" value="HDc"/>
    <property type="match status" value="1"/>
</dbReference>
<proteinExistence type="inferred from homology"/>
<name>A0A9X1V7Y6_9BACL</name>
<dbReference type="EMBL" id="JALBUF010000002">
    <property type="protein sequence ID" value="MCI0182837.1"/>
    <property type="molecule type" value="Genomic_DNA"/>
</dbReference>
<keyword evidence="4" id="KW-1185">Reference proteome</keyword>
<dbReference type="RefSeq" id="WP_241712440.1">
    <property type="nucleotide sequence ID" value="NZ_JALBUF010000002.1"/>
</dbReference>
<dbReference type="AlphaFoldDB" id="A0A9X1V7Y6"/>
<gene>
    <name evidence="3" type="ORF">MM817_01106</name>
</gene>
<sequence>MSQSSTPSILSYQHQADIIQLVNVYRTDRAHGERVMQFAQVIFELTKDMIVDKRQPHKSQEELLMRLTIAALLHDIGHYVNDVAHHKHSRYLIETARQTAEWDELLRADVARLVFTHRKKAKRSWLISHFKNRRELFQLSAILRVADGLDRQHANGVEIVQGSVQQENYTLELTGLKEIHARRIEEKKADAWKFAFGHSLALKTNRIP</sequence>
<evidence type="ECO:0000259" key="2">
    <source>
        <dbReference type="Pfam" id="PF21447"/>
    </source>
</evidence>
<dbReference type="SUPFAM" id="SSF109604">
    <property type="entry name" value="HD-domain/PDEase-like"/>
    <property type="match status" value="1"/>
</dbReference>
<comment type="similarity">
    <text evidence="1">Belongs to the GppA/Ppx family.</text>
</comment>
<dbReference type="InterPro" id="IPR003607">
    <property type="entry name" value="HD/PDEase_dom"/>
</dbReference>
<dbReference type="InterPro" id="IPR050273">
    <property type="entry name" value="GppA/Ppx_hydrolase"/>
</dbReference>
<evidence type="ECO:0000313" key="4">
    <source>
        <dbReference type="Proteomes" id="UP001139263"/>
    </source>
</evidence>
<dbReference type="Gene3D" id="1.10.3210.10">
    <property type="entry name" value="Hypothetical protein af1432"/>
    <property type="match status" value="1"/>
</dbReference>
<organism evidence="3 4">
    <name type="scientific">Sulfoacidibacillus ferrooxidans</name>
    <dbReference type="NCBI Taxonomy" id="2005001"/>
    <lineage>
        <taxon>Bacteria</taxon>
        <taxon>Bacillati</taxon>
        <taxon>Bacillota</taxon>
        <taxon>Bacilli</taxon>
        <taxon>Bacillales</taxon>
        <taxon>Alicyclobacillaceae</taxon>
        <taxon>Sulfoacidibacillus</taxon>
    </lineage>
</organism>
<evidence type="ECO:0000256" key="1">
    <source>
        <dbReference type="ARBA" id="ARBA00007125"/>
    </source>
</evidence>
<comment type="caution">
    <text evidence="3">The sequence shown here is derived from an EMBL/GenBank/DDBJ whole genome shotgun (WGS) entry which is preliminary data.</text>
</comment>
<feature type="domain" description="Ppx/GppA phosphatase C-terminal" evidence="2">
    <location>
        <begin position="17"/>
        <end position="174"/>
    </location>
</feature>
<reference evidence="3" key="1">
    <citation type="submission" date="2022-03" db="EMBL/GenBank/DDBJ databases">
        <title>Draft Genome Sequence of Firmicute Strain S0AB, a Heterotrophic Iron/Sulfur-Oxidizing Extreme Acidophile.</title>
        <authorList>
            <person name="Vergara E."/>
            <person name="Pakostova E."/>
            <person name="Johnson D.B."/>
            <person name="Holmes D.S."/>
        </authorList>
    </citation>
    <scope>NUCLEOTIDE SEQUENCE</scope>
    <source>
        <strain evidence="3">S0AB</strain>
    </source>
</reference>
<accession>A0A9X1V7Y6</accession>
<dbReference type="Pfam" id="PF21447">
    <property type="entry name" value="Ppx-GppA_III"/>
    <property type="match status" value="1"/>
</dbReference>
<dbReference type="PANTHER" id="PTHR30005:SF0">
    <property type="entry name" value="RETROGRADE REGULATION PROTEIN 2"/>
    <property type="match status" value="1"/>
</dbReference>
<dbReference type="PANTHER" id="PTHR30005">
    <property type="entry name" value="EXOPOLYPHOSPHATASE"/>
    <property type="match status" value="1"/>
</dbReference>
<protein>
    <recommendedName>
        <fullName evidence="2">Ppx/GppA phosphatase C-terminal domain-containing protein</fullName>
    </recommendedName>
</protein>
<evidence type="ECO:0000313" key="3">
    <source>
        <dbReference type="EMBL" id="MCI0182837.1"/>
    </source>
</evidence>